<comment type="caution">
    <text evidence="1">The sequence shown here is derived from an EMBL/GenBank/DDBJ whole genome shotgun (WGS) entry which is preliminary data.</text>
</comment>
<proteinExistence type="predicted"/>
<evidence type="ECO:0000313" key="1">
    <source>
        <dbReference type="EMBL" id="KAK7871940.1"/>
    </source>
</evidence>
<dbReference type="AlphaFoldDB" id="A0AAN9W0Y6"/>
<keyword evidence="2" id="KW-1185">Reference proteome</keyword>
<organism evidence="1 2">
    <name type="scientific">Gryllus longicercus</name>
    <dbReference type="NCBI Taxonomy" id="2509291"/>
    <lineage>
        <taxon>Eukaryota</taxon>
        <taxon>Metazoa</taxon>
        <taxon>Ecdysozoa</taxon>
        <taxon>Arthropoda</taxon>
        <taxon>Hexapoda</taxon>
        <taxon>Insecta</taxon>
        <taxon>Pterygota</taxon>
        <taxon>Neoptera</taxon>
        <taxon>Polyneoptera</taxon>
        <taxon>Orthoptera</taxon>
        <taxon>Ensifera</taxon>
        <taxon>Gryllidea</taxon>
        <taxon>Grylloidea</taxon>
        <taxon>Gryllidae</taxon>
        <taxon>Gryllinae</taxon>
        <taxon>Gryllus</taxon>
    </lineage>
</organism>
<gene>
    <name evidence="1" type="ORF">R5R35_009741</name>
</gene>
<accession>A0AAN9W0Y6</accession>
<dbReference type="Proteomes" id="UP001378592">
    <property type="component" value="Unassembled WGS sequence"/>
</dbReference>
<sequence length="52" mass="5784">MTLEHTRTKGVLASTCSREFTGFSICAGFSRGARELSFLLRCTIEFVILNLV</sequence>
<name>A0AAN9W0Y6_9ORTH</name>
<evidence type="ECO:0000313" key="2">
    <source>
        <dbReference type="Proteomes" id="UP001378592"/>
    </source>
</evidence>
<dbReference type="EMBL" id="JAZDUA010000032">
    <property type="protein sequence ID" value="KAK7871940.1"/>
    <property type="molecule type" value="Genomic_DNA"/>
</dbReference>
<protein>
    <submittedName>
        <fullName evidence="1">Uncharacterized protein</fullName>
    </submittedName>
</protein>
<reference evidence="1 2" key="1">
    <citation type="submission" date="2024-03" db="EMBL/GenBank/DDBJ databases">
        <title>The genome assembly and annotation of the cricket Gryllus longicercus Weissman &amp; Gray.</title>
        <authorList>
            <person name="Szrajer S."/>
            <person name="Gray D."/>
            <person name="Ylla G."/>
        </authorList>
    </citation>
    <scope>NUCLEOTIDE SEQUENCE [LARGE SCALE GENOMIC DNA]</scope>
    <source>
        <strain evidence="1">DAG 2021-001</strain>
        <tissue evidence="1">Whole body minus gut</tissue>
    </source>
</reference>